<dbReference type="PRINTS" id="PR00131">
    <property type="entry name" value="GLHYDRLASE1"/>
</dbReference>
<accession>A0A1G9EDM6</accession>
<dbReference type="STRING" id="1075417.SAMN05421823_103434"/>
<comment type="similarity">
    <text evidence="2 12">Belongs to the glycosyl hydrolase 1 family.</text>
</comment>
<dbReference type="EC" id="3.2.1.21" evidence="3 12"/>
<dbReference type="GO" id="GO:0008422">
    <property type="term" value="F:beta-glucosidase activity"/>
    <property type="evidence" value="ECO:0007669"/>
    <property type="project" value="UniProtKB-EC"/>
</dbReference>
<evidence type="ECO:0000256" key="12">
    <source>
        <dbReference type="RuleBase" id="RU361175"/>
    </source>
</evidence>
<evidence type="ECO:0000256" key="9">
    <source>
        <dbReference type="PIRSR" id="PIRSR617736-1"/>
    </source>
</evidence>
<keyword evidence="4 12" id="KW-0378">Hydrolase</keyword>
<feature type="binding site" evidence="10">
    <location>
        <begin position="407"/>
        <end position="408"/>
    </location>
    <ligand>
        <name>substrate</name>
    </ligand>
</feature>
<dbReference type="InterPro" id="IPR001360">
    <property type="entry name" value="Glyco_hydro_1"/>
</dbReference>
<keyword evidence="6" id="KW-0119">Carbohydrate metabolism</keyword>
<keyword evidence="5" id="KW-0136">Cellulose degradation</keyword>
<sequence length="444" mass="51082">MTRHEFGAAFAWGVSSAAYQTEGACDRHGKGASIWDRFANTRGRIQRNENANAACEFYDRYADDVQLLRSLRIPNFRFSLAWSRILPQGTGAVNPQGLDFYDRLIDQCLEQGITPWVTLYHWDLPQALEDRGGWTNRAIVDWFVEYATLCVQRYGDRVRHWMVLNEPMVFTGAGYFLGIHAPGRRGLNNFLPAVHHATLCQAEGGRVVRAHCPDAQLGTTFSCSYVTPWRANARDGAAAQRVDALLNRLFLEPALGRGYPVQELPVLKRLERWMRPEDEGKLAFPFDFIGVQNYTREVIRHSWFTPYLQARLVPAPKRDVPLTLMNWEVYPESLYHMLMQYAAYDNIPRLIVTENGAAFADQVIDGTVHDPQRLAYIRACLEQVQRAQRDGAPVDGYFIWTFTDNFEWAEGYRPRFGLVHVDFQTQRRIIKASGQWYRDFLSES</sequence>
<protein>
    <recommendedName>
        <fullName evidence="3 12">Beta-glucosidase</fullName>
        <ecNumber evidence="3 12">3.2.1.21</ecNumber>
    </recommendedName>
</protein>
<dbReference type="InterPro" id="IPR018120">
    <property type="entry name" value="Glyco_hydro_1_AS"/>
</dbReference>
<dbReference type="RefSeq" id="WP_089681435.1">
    <property type="nucleotide sequence ID" value="NZ_FNFO01000003.1"/>
</dbReference>
<evidence type="ECO:0000256" key="6">
    <source>
        <dbReference type="ARBA" id="ARBA00023277"/>
    </source>
</evidence>
<evidence type="ECO:0000313" key="14">
    <source>
        <dbReference type="Proteomes" id="UP000198510"/>
    </source>
</evidence>
<reference evidence="13 14" key="1">
    <citation type="submission" date="2016-10" db="EMBL/GenBank/DDBJ databases">
        <authorList>
            <person name="de Groot N.N."/>
        </authorList>
    </citation>
    <scope>NUCLEOTIDE SEQUENCE [LARGE SCALE GENOMIC DNA]</scope>
    <source>
        <strain evidence="13 14">DSM 25186</strain>
    </source>
</reference>
<dbReference type="Proteomes" id="UP000198510">
    <property type="component" value="Unassembled WGS sequence"/>
</dbReference>
<dbReference type="Pfam" id="PF00232">
    <property type="entry name" value="Glyco_hydro_1"/>
    <property type="match status" value="1"/>
</dbReference>
<dbReference type="OrthoDB" id="9765195at2"/>
<evidence type="ECO:0000256" key="5">
    <source>
        <dbReference type="ARBA" id="ARBA00023001"/>
    </source>
</evidence>
<dbReference type="GO" id="GO:0005829">
    <property type="term" value="C:cytosol"/>
    <property type="evidence" value="ECO:0007669"/>
    <property type="project" value="TreeGrafter"/>
</dbReference>
<dbReference type="AlphaFoldDB" id="A0A1G9EDM6"/>
<feature type="binding site" evidence="10">
    <location>
        <position position="20"/>
    </location>
    <ligand>
        <name>substrate</name>
    </ligand>
</feature>
<dbReference type="InterPro" id="IPR017736">
    <property type="entry name" value="Glyco_hydro_1_beta-glucosidase"/>
</dbReference>
<evidence type="ECO:0000256" key="10">
    <source>
        <dbReference type="PIRSR" id="PIRSR617736-2"/>
    </source>
</evidence>
<feature type="binding site" evidence="10">
    <location>
        <position position="400"/>
    </location>
    <ligand>
        <name>substrate</name>
    </ligand>
</feature>
<evidence type="ECO:0000256" key="2">
    <source>
        <dbReference type="ARBA" id="ARBA00010838"/>
    </source>
</evidence>
<organism evidence="13 14">
    <name type="scientific">Catalinimonas alkaloidigena</name>
    <dbReference type="NCBI Taxonomy" id="1075417"/>
    <lineage>
        <taxon>Bacteria</taxon>
        <taxon>Pseudomonadati</taxon>
        <taxon>Bacteroidota</taxon>
        <taxon>Cytophagia</taxon>
        <taxon>Cytophagales</taxon>
        <taxon>Catalimonadaceae</taxon>
        <taxon>Catalinimonas</taxon>
    </lineage>
</organism>
<feature type="binding site" evidence="10">
    <location>
        <position position="121"/>
    </location>
    <ligand>
        <name>substrate</name>
    </ligand>
</feature>
<dbReference type="InterPro" id="IPR033132">
    <property type="entry name" value="GH_1_N_CS"/>
</dbReference>
<comment type="catalytic activity">
    <reaction evidence="1 12">
        <text>Hydrolysis of terminal, non-reducing beta-D-glucosyl residues with release of beta-D-glucose.</text>
        <dbReference type="EC" id="3.2.1.21"/>
    </reaction>
</comment>
<gene>
    <name evidence="13" type="ORF">SAMN05421823_103434</name>
</gene>
<dbReference type="SUPFAM" id="SSF51445">
    <property type="entry name" value="(Trans)glycosidases"/>
    <property type="match status" value="1"/>
</dbReference>
<feature type="active site" description="Nucleophile" evidence="9 11">
    <location>
        <position position="354"/>
    </location>
</feature>
<evidence type="ECO:0000256" key="3">
    <source>
        <dbReference type="ARBA" id="ARBA00012744"/>
    </source>
</evidence>
<dbReference type="EMBL" id="FNFO01000003">
    <property type="protein sequence ID" value="SDK74188.1"/>
    <property type="molecule type" value="Genomic_DNA"/>
</dbReference>
<proteinExistence type="inferred from homology"/>
<evidence type="ECO:0000256" key="11">
    <source>
        <dbReference type="PROSITE-ProRule" id="PRU10055"/>
    </source>
</evidence>
<keyword evidence="14" id="KW-1185">Reference proteome</keyword>
<feature type="binding site" evidence="10">
    <location>
        <position position="165"/>
    </location>
    <ligand>
        <name>substrate</name>
    </ligand>
</feature>
<name>A0A1G9EDM6_9BACT</name>
<dbReference type="GO" id="GO:0030245">
    <property type="term" value="P:cellulose catabolic process"/>
    <property type="evidence" value="ECO:0007669"/>
    <property type="project" value="UniProtKB-KW"/>
</dbReference>
<dbReference type="PROSITE" id="PS00653">
    <property type="entry name" value="GLYCOSYL_HYDROL_F1_2"/>
    <property type="match status" value="1"/>
</dbReference>
<feature type="active site" description="Proton donor" evidence="9">
    <location>
        <position position="166"/>
    </location>
</feature>
<keyword evidence="8" id="KW-0624">Polysaccharide degradation</keyword>
<dbReference type="FunFam" id="3.20.20.80:FF:000004">
    <property type="entry name" value="Beta-glucosidase 6-phospho-beta-glucosidase"/>
    <property type="match status" value="1"/>
</dbReference>
<evidence type="ECO:0000256" key="4">
    <source>
        <dbReference type="ARBA" id="ARBA00022801"/>
    </source>
</evidence>
<evidence type="ECO:0000313" key="13">
    <source>
        <dbReference type="EMBL" id="SDK74188.1"/>
    </source>
</evidence>
<dbReference type="NCBIfam" id="TIGR03356">
    <property type="entry name" value="BGL"/>
    <property type="match status" value="1"/>
</dbReference>
<feature type="binding site" evidence="10">
    <location>
        <position position="294"/>
    </location>
    <ligand>
        <name>substrate</name>
    </ligand>
</feature>
<dbReference type="PANTHER" id="PTHR10353">
    <property type="entry name" value="GLYCOSYL HYDROLASE"/>
    <property type="match status" value="1"/>
</dbReference>
<dbReference type="PANTHER" id="PTHR10353:SF36">
    <property type="entry name" value="LP05116P"/>
    <property type="match status" value="1"/>
</dbReference>
<dbReference type="Gene3D" id="3.20.20.80">
    <property type="entry name" value="Glycosidases"/>
    <property type="match status" value="1"/>
</dbReference>
<evidence type="ECO:0000256" key="1">
    <source>
        <dbReference type="ARBA" id="ARBA00000448"/>
    </source>
</evidence>
<evidence type="ECO:0000256" key="7">
    <source>
        <dbReference type="ARBA" id="ARBA00023295"/>
    </source>
</evidence>
<evidence type="ECO:0000256" key="8">
    <source>
        <dbReference type="ARBA" id="ARBA00023326"/>
    </source>
</evidence>
<keyword evidence="7 12" id="KW-0326">Glycosidase</keyword>
<dbReference type="PROSITE" id="PS00572">
    <property type="entry name" value="GLYCOSYL_HYDROL_F1_1"/>
    <property type="match status" value="1"/>
</dbReference>
<dbReference type="InterPro" id="IPR017853">
    <property type="entry name" value="GH"/>
</dbReference>